<dbReference type="EMBL" id="JMPR01000028">
    <property type="protein sequence ID" value="KFD19869.1"/>
    <property type="molecule type" value="Genomic_DNA"/>
</dbReference>
<dbReference type="PANTHER" id="PTHR13778:SF47">
    <property type="entry name" value="LIPOPOLYSACCHARIDE 1,3-GALACTOSYLTRANSFERASE"/>
    <property type="match status" value="1"/>
</dbReference>
<accession>A0A085JHC3</accession>
<evidence type="ECO:0000256" key="1">
    <source>
        <dbReference type="ARBA" id="ARBA00022676"/>
    </source>
</evidence>
<keyword evidence="6" id="KW-1185">Reference proteome</keyword>
<feature type="domain" description="DUF4422" evidence="4">
    <location>
        <begin position="5"/>
        <end position="244"/>
    </location>
</feature>
<dbReference type="RefSeq" id="WP_029990595.1">
    <property type="nucleotide sequence ID" value="NZ_ATMJ01000028.1"/>
</dbReference>
<dbReference type="PANTHER" id="PTHR13778">
    <property type="entry name" value="GLYCOSYLTRANSFERASE 8 DOMAIN-CONTAINING PROTEIN"/>
    <property type="match status" value="1"/>
</dbReference>
<dbReference type="InterPro" id="IPR029044">
    <property type="entry name" value="Nucleotide-diphossugar_trans"/>
</dbReference>
<evidence type="ECO:0000313" key="5">
    <source>
        <dbReference type="EMBL" id="KFD19869.1"/>
    </source>
</evidence>
<dbReference type="GO" id="GO:0016757">
    <property type="term" value="F:glycosyltransferase activity"/>
    <property type="evidence" value="ECO:0007669"/>
    <property type="project" value="UniProtKB-KW"/>
</dbReference>
<dbReference type="GO" id="GO:0046872">
    <property type="term" value="F:metal ion binding"/>
    <property type="evidence" value="ECO:0007669"/>
    <property type="project" value="UniProtKB-KW"/>
</dbReference>
<reference evidence="5 6" key="1">
    <citation type="submission" date="2014-05" db="EMBL/GenBank/DDBJ databases">
        <title>ATOL: Assembling a taxonomically balanced genome-scale reconstruction of the evolutionary history of the Enterobacteriaceae.</title>
        <authorList>
            <person name="Plunkett G.III."/>
            <person name="Neeno-Eckwall E.C."/>
            <person name="Glasner J.D."/>
            <person name="Perna N.T."/>
        </authorList>
    </citation>
    <scope>NUCLEOTIDE SEQUENCE [LARGE SCALE GENOMIC DNA]</scope>
    <source>
        <strain evidence="5 6">ATCC 33301</strain>
    </source>
</reference>
<evidence type="ECO:0000313" key="6">
    <source>
        <dbReference type="Proteomes" id="UP000028602"/>
    </source>
</evidence>
<dbReference type="OrthoDB" id="9807549at2"/>
<sequence>MKKFRIYTSYHKPGAFLSAPSVIPLHVGKATSLNTLCCEGDDRGDNISYKNPFYCELTAQYWAWKNGEPAEYVGFMHYRRHLNFSEQQDYEEDLWGVVVQPEIDTAYEEKFQLTDAGIERCLQQTDILLPKAWPVSNAGSRNNYIHYGAGDDLHIEDYDLALATLYELYPDYRPDAEIFNQADCGYYTNMFVMKRELFNEYSEWLFSILEALEKKISFRNYNAREQRVIGHIAERLFNIFILHKRSQRPELVIKEVQRTFIEKETFNGKIPPAFDGRAVPVVICFDDNYSISGAALIHSLLKNSDDQRNYDIVILENGISSLNKQRLYSLVKDKKSFSLRFFDINTFTELSEVHTRGHFTSATYARLFIPRLFSLYDKVLFIDADTVTEEDVGSVYDTDLGDHLVAAVRDIVMEGFVKFGAISDSSDGQMPARKYLLKTLGMTRTENYFQAGIILFNISQMNKENTFDTLMEAMKEKHYWFLDQDIMNKVFYDRVFYLPLEWNVYHGNGNTHDFFPNLCFSTYMEFLSARLHPKLIHYAGENKPWNTIHVDFYDNFEKYLSGTPWQRELYWRLAGKPVPGSHGATMPSGEEVLLLQTRIKRKLMPLLNRCAPTGSPQRNFLIKYYYAIRRRILG</sequence>
<gene>
    <name evidence="5" type="ORF">GTPT_1802</name>
</gene>
<evidence type="ECO:0000259" key="4">
    <source>
        <dbReference type="Pfam" id="PF14393"/>
    </source>
</evidence>
<protein>
    <submittedName>
        <fullName evidence="5">Glycosyltransferase</fullName>
        <ecNumber evidence="5">2.4.-.-</ecNumber>
        <ecNumber evidence="5">2.4.1.-</ecNumber>
    </submittedName>
</protein>
<dbReference type="Pfam" id="PF01501">
    <property type="entry name" value="Glyco_transf_8"/>
    <property type="match status" value="1"/>
</dbReference>
<organism evidence="5 6">
    <name type="scientific">Tatumella ptyseos ATCC 33301</name>
    <dbReference type="NCBI Taxonomy" id="1005995"/>
    <lineage>
        <taxon>Bacteria</taxon>
        <taxon>Pseudomonadati</taxon>
        <taxon>Pseudomonadota</taxon>
        <taxon>Gammaproteobacteria</taxon>
        <taxon>Enterobacterales</taxon>
        <taxon>Erwiniaceae</taxon>
        <taxon>Tatumella</taxon>
    </lineage>
</organism>
<proteinExistence type="predicted"/>
<name>A0A085JHC3_9GAMM</name>
<dbReference type="InterPro" id="IPR002495">
    <property type="entry name" value="Glyco_trans_8"/>
</dbReference>
<evidence type="ECO:0000256" key="2">
    <source>
        <dbReference type="ARBA" id="ARBA00022679"/>
    </source>
</evidence>
<dbReference type="EC" id="2.4.1.-" evidence="5"/>
<dbReference type="EC" id="2.4.-.-" evidence="5"/>
<keyword evidence="3" id="KW-0479">Metal-binding</keyword>
<dbReference type="eggNOG" id="COG1442">
    <property type="taxonomic scope" value="Bacteria"/>
</dbReference>
<dbReference type="InterPro" id="IPR050748">
    <property type="entry name" value="Glycosyltrans_8_dom-fam"/>
</dbReference>
<dbReference type="SUPFAM" id="SSF53448">
    <property type="entry name" value="Nucleotide-diphospho-sugar transferases"/>
    <property type="match status" value="1"/>
</dbReference>
<dbReference type="Proteomes" id="UP000028602">
    <property type="component" value="Unassembled WGS sequence"/>
</dbReference>
<dbReference type="CDD" id="cd04194">
    <property type="entry name" value="GT8_A4GalT_like"/>
    <property type="match status" value="1"/>
</dbReference>
<keyword evidence="1 5" id="KW-0328">Glycosyltransferase</keyword>
<comment type="caution">
    <text evidence="5">The sequence shown here is derived from an EMBL/GenBank/DDBJ whole genome shotgun (WGS) entry which is preliminary data.</text>
</comment>
<dbReference type="InterPro" id="IPR025536">
    <property type="entry name" value="DUF4422"/>
</dbReference>
<keyword evidence="2 5" id="KW-0808">Transferase</keyword>
<dbReference type="AlphaFoldDB" id="A0A085JHC3"/>
<dbReference type="Pfam" id="PF14393">
    <property type="entry name" value="DUF4422"/>
    <property type="match status" value="1"/>
</dbReference>
<evidence type="ECO:0000256" key="3">
    <source>
        <dbReference type="ARBA" id="ARBA00022723"/>
    </source>
</evidence>
<dbReference type="Gene3D" id="3.90.550.10">
    <property type="entry name" value="Spore Coat Polysaccharide Biosynthesis Protein SpsA, Chain A"/>
    <property type="match status" value="1"/>
</dbReference>